<dbReference type="InterPro" id="IPR029752">
    <property type="entry name" value="D-isomer_DH_CS1"/>
</dbReference>
<feature type="domain" description="D-isomer specific 2-hydroxyacid dehydrogenase NAD-binding" evidence="3">
    <location>
        <begin position="230"/>
        <end position="329"/>
    </location>
</feature>
<dbReference type="OrthoDB" id="298012at2759"/>
<evidence type="ECO:0000256" key="1">
    <source>
        <dbReference type="ARBA" id="ARBA00023002"/>
    </source>
</evidence>
<comment type="caution">
    <text evidence="4">The sequence shown here is derived from an EMBL/GenBank/DDBJ whole genome shotgun (WGS) entry which is preliminary data.</text>
</comment>
<accession>A0A9P8C2N7</accession>
<dbReference type="SUPFAM" id="SSF52283">
    <property type="entry name" value="Formate/glycerate dehydrogenase catalytic domain-like"/>
    <property type="match status" value="1"/>
</dbReference>
<keyword evidence="1" id="KW-0560">Oxidoreductase</keyword>
<dbReference type="PROSITE" id="PS00065">
    <property type="entry name" value="D_2_HYDROXYACID_DH_1"/>
    <property type="match status" value="1"/>
</dbReference>
<dbReference type="PANTHER" id="PTHR43333">
    <property type="entry name" value="2-HACID_DH_C DOMAIN-CONTAINING PROTEIN"/>
    <property type="match status" value="1"/>
</dbReference>
<protein>
    <submittedName>
        <fullName evidence="4">D-isomer-specific 2-hydroxyacid dehydrogenase-like protein</fullName>
    </submittedName>
</protein>
<gene>
    <name evidence="4" type="ORF">BJ875DRAFT_109707</name>
</gene>
<keyword evidence="2" id="KW-0520">NAD</keyword>
<evidence type="ECO:0000313" key="4">
    <source>
        <dbReference type="EMBL" id="KAG9231718.1"/>
    </source>
</evidence>
<sequence>MGGGANYPDPSIMIAKEHILCLLPVPANQEILDRIVKAHPNVDFTYRQFDFTKRPVVIPDEDELYKKATILVTIGRVPNPEVAGKIKLIHVFSAGVDWLEKTPIWRDTKIPITNSSGIHAPQIAEWVILQILSLTHHQKTMLSWQSQHIWGSGRQLSPIKDSVGKRLGVLGYGAIGRQVAHLASALGMDVIAYTASPRPTPESKKDRGYIVPSTGDPDGTIPSSWFSGTSKSALHTFLSQSLTHLLISVPLTPSTHHMLSTPEFSILSASKPIIINIARGAIIDQPALIEALKSGEVGGAALDVTEPEPLPRESELWEMENVVVSPHVSGNGTAYWERSMDILEKNLTRIEEGGALLNLVDRGKGY</sequence>
<dbReference type="GO" id="GO:0016491">
    <property type="term" value="F:oxidoreductase activity"/>
    <property type="evidence" value="ECO:0007669"/>
    <property type="project" value="UniProtKB-KW"/>
</dbReference>
<dbReference type="InterPro" id="IPR036291">
    <property type="entry name" value="NAD(P)-bd_dom_sf"/>
</dbReference>
<evidence type="ECO:0000256" key="2">
    <source>
        <dbReference type="ARBA" id="ARBA00023027"/>
    </source>
</evidence>
<reference evidence="4" key="1">
    <citation type="journal article" date="2021" name="IMA Fungus">
        <title>Genomic characterization of three marine fungi, including Emericellopsis atlantica sp. nov. with signatures of a generalist lifestyle and marine biomass degradation.</title>
        <authorList>
            <person name="Hagestad O.C."/>
            <person name="Hou L."/>
            <person name="Andersen J.H."/>
            <person name="Hansen E.H."/>
            <person name="Altermark B."/>
            <person name="Li C."/>
            <person name="Kuhnert E."/>
            <person name="Cox R.J."/>
            <person name="Crous P.W."/>
            <person name="Spatafora J.W."/>
            <person name="Lail K."/>
            <person name="Amirebrahimi M."/>
            <person name="Lipzen A."/>
            <person name="Pangilinan J."/>
            <person name="Andreopoulos W."/>
            <person name="Hayes R.D."/>
            <person name="Ng V."/>
            <person name="Grigoriev I.V."/>
            <person name="Jackson S.A."/>
            <person name="Sutton T.D.S."/>
            <person name="Dobson A.D.W."/>
            <person name="Rama T."/>
        </authorList>
    </citation>
    <scope>NUCLEOTIDE SEQUENCE</scope>
    <source>
        <strain evidence="4">TRa018bII</strain>
    </source>
</reference>
<dbReference type="CDD" id="cd12163">
    <property type="entry name" value="2-Hacid_dh_5"/>
    <property type="match status" value="1"/>
</dbReference>
<proteinExistence type="predicted"/>
<evidence type="ECO:0000313" key="5">
    <source>
        <dbReference type="Proteomes" id="UP000824998"/>
    </source>
</evidence>
<dbReference type="Proteomes" id="UP000824998">
    <property type="component" value="Unassembled WGS sequence"/>
</dbReference>
<feature type="domain" description="D-isomer specific 2-hydroxyacid dehydrogenase NAD-binding" evidence="3">
    <location>
        <begin position="130"/>
        <end position="203"/>
    </location>
</feature>
<name>A0A9P8C2N7_9HELO</name>
<dbReference type="PANTHER" id="PTHR43333:SF1">
    <property type="entry name" value="D-ISOMER SPECIFIC 2-HYDROXYACID DEHYDROGENASE NAD-BINDING DOMAIN-CONTAINING PROTEIN"/>
    <property type="match status" value="1"/>
</dbReference>
<evidence type="ECO:0000259" key="3">
    <source>
        <dbReference type="Pfam" id="PF02826"/>
    </source>
</evidence>
<dbReference type="AlphaFoldDB" id="A0A9P8C2N7"/>
<dbReference type="SUPFAM" id="SSF51735">
    <property type="entry name" value="NAD(P)-binding Rossmann-fold domains"/>
    <property type="match status" value="1"/>
</dbReference>
<dbReference type="Pfam" id="PF02826">
    <property type="entry name" value="2-Hacid_dh_C"/>
    <property type="match status" value="2"/>
</dbReference>
<dbReference type="InterPro" id="IPR006140">
    <property type="entry name" value="D-isomer_DH_NAD-bd"/>
</dbReference>
<organism evidence="4 5">
    <name type="scientific">Amylocarpus encephaloides</name>
    <dbReference type="NCBI Taxonomy" id="45428"/>
    <lineage>
        <taxon>Eukaryota</taxon>
        <taxon>Fungi</taxon>
        <taxon>Dikarya</taxon>
        <taxon>Ascomycota</taxon>
        <taxon>Pezizomycotina</taxon>
        <taxon>Leotiomycetes</taxon>
        <taxon>Helotiales</taxon>
        <taxon>Helotiales incertae sedis</taxon>
        <taxon>Amylocarpus</taxon>
    </lineage>
</organism>
<dbReference type="Gene3D" id="3.40.50.720">
    <property type="entry name" value="NAD(P)-binding Rossmann-like Domain"/>
    <property type="match status" value="2"/>
</dbReference>
<keyword evidence="5" id="KW-1185">Reference proteome</keyword>
<dbReference type="GO" id="GO:0051287">
    <property type="term" value="F:NAD binding"/>
    <property type="evidence" value="ECO:0007669"/>
    <property type="project" value="InterPro"/>
</dbReference>
<dbReference type="EMBL" id="MU251585">
    <property type="protein sequence ID" value="KAG9231718.1"/>
    <property type="molecule type" value="Genomic_DNA"/>
</dbReference>